<comment type="caution">
    <text evidence="5">The sequence shown here is derived from an EMBL/GenBank/DDBJ whole genome shotgun (WGS) entry which is preliminary data.</text>
</comment>
<dbReference type="PANTHER" id="PTHR12381:SF56">
    <property type="entry name" value="B30.2_SPRY DOMAIN-CONTAINING PROTEIN-RELATED"/>
    <property type="match status" value="1"/>
</dbReference>
<name>A0AAW1VL02_RUBAR</name>
<organism evidence="5 6">
    <name type="scientific">Rubus argutus</name>
    <name type="common">Southern blackberry</name>
    <dbReference type="NCBI Taxonomy" id="59490"/>
    <lineage>
        <taxon>Eukaryota</taxon>
        <taxon>Viridiplantae</taxon>
        <taxon>Streptophyta</taxon>
        <taxon>Embryophyta</taxon>
        <taxon>Tracheophyta</taxon>
        <taxon>Spermatophyta</taxon>
        <taxon>Magnoliopsida</taxon>
        <taxon>eudicotyledons</taxon>
        <taxon>Gunneridae</taxon>
        <taxon>Pentapetalae</taxon>
        <taxon>rosids</taxon>
        <taxon>fabids</taxon>
        <taxon>Rosales</taxon>
        <taxon>Rosaceae</taxon>
        <taxon>Rosoideae</taxon>
        <taxon>Rosoideae incertae sedis</taxon>
        <taxon>Rubus</taxon>
    </lineage>
</organism>
<evidence type="ECO:0000256" key="1">
    <source>
        <dbReference type="ARBA" id="ARBA00004123"/>
    </source>
</evidence>
<keyword evidence="2" id="KW-0539">Nucleus</keyword>
<dbReference type="InterPro" id="IPR013320">
    <property type="entry name" value="ConA-like_dom_sf"/>
</dbReference>
<dbReference type="Pfam" id="PF13671">
    <property type="entry name" value="AAA_33"/>
    <property type="match status" value="1"/>
</dbReference>
<dbReference type="SMART" id="SM00449">
    <property type="entry name" value="SPRY"/>
    <property type="match status" value="1"/>
</dbReference>
<dbReference type="InterPro" id="IPR035778">
    <property type="entry name" value="SPRY_hnRNP_U"/>
</dbReference>
<reference evidence="5 6" key="1">
    <citation type="journal article" date="2023" name="G3 (Bethesda)">
        <title>A chromosome-length genome assembly and annotation of blackberry (Rubus argutus, cv. 'Hillquist').</title>
        <authorList>
            <person name="Bruna T."/>
            <person name="Aryal R."/>
            <person name="Dudchenko O."/>
            <person name="Sargent D.J."/>
            <person name="Mead D."/>
            <person name="Buti M."/>
            <person name="Cavallini A."/>
            <person name="Hytonen T."/>
            <person name="Andres J."/>
            <person name="Pham M."/>
            <person name="Weisz D."/>
            <person name="Mascagni F."/>
            <person name="Usai G."/>
            <person name="Natali L."/>
            <person name="Bassil N."/>
            <person name="Fernandez G.E."/>
            <person name="Lomsadze A."/>
            <person name="Armour M."/>
            <person name="Olukolu B."/>
            <person name="Poorten T."/>
            <person name="Britton C."/>
            <person name="Davik J."/>
            <person name="Ashrafi H."/>
            <person name="Aiden E.L."/>
            <person name="Borodovsky M."/>
            <person name="Worthington M."/>
        </authorList>
    </citation>
    <scope>NUCLEOTIDE SEQUENCE [LARGE SCALE GENOMIC DNA]</scope>
    <source>
        <strain evidence="5">PI 553951</strain>
    </source>
</reference>
<dbReference type="Proteomes" id="UP001457282">
    <property type="component" value="Unassembled WGS sequence"/>
</dbReference>
<evidence type="ECO:0000313" key="6">
    <source>
        <dbReference type="Proteomes" id="UP001457282"/>
    </source>
</evidence>
<protein>
    <recommendedName>
        <fullName evidence="4">SPRY domain-containing protein</fullName>
    </recommendedName>
</protein>
<dbReference type="CDD" id="cd12884">
    <property type="entry name" value="SPRY_hnRNP"/>
    <property type="match status" value="1"/>
</dbReference>
<evidence type="ECO:0000259" key="4">
    <source>
        <dbReference type="SMART" id="SM00449"/>
    </source>
</evidence>
<evidence type="ECO:0000256" key="3">
    <source>
        <dbReference type="SAM" id="MobiDB-lite"/>
    </source>
</evidence>
<sequence length="490" mass="54094">MGSRRKLNEDEPEPWKNAELTDDVVPPSSELEQKKLVVLNPADCDLDFIIEGNGLQGSSLYEQEFAYCWSGARANVGITGGKYCFGCKVVSFQAVVMEDTDPNQVNLCRFGISRGDDVVGSLGETSRSFGYGSTGKFLNSSTLLDYGEKFGLGDIIICAVNLEEKPLASISFSKNGKRLGKAMKFNAGPLGLAVVDSEVKNLQWESAVFPHVLLKNVGVELQFSVEDGLVPEEGFKPWASALEDGNAMMGPVFDERTDCEVMMMVGMPSSGKTTWAEKWVKEHPEKRYVLLGTEMVLGGHMKVPGHMLKWNCSDFEQLISRATEVLDTLLSRAGTTPRNYIIDEANVEKEFRKMDLERFNLFKMIGVVVFPSPEKAKARFMKRCEELGVGDVSAAVPAGMLAKYVLPVSKDMPGSDELFDEVMFVELNREESQRDLDEMKQVVSNWDSNNSLPCSCGNSVQSYLFSPNYGESPVWPYPIPSPQYIGASAG</sequence>
<dbReference type="Gene3D" id="2.60.120.920">
    <property type="match status" value="1"/>
</dbReference>
<dbReference type="EMBL" id="JBEDUW010000241">
    <property type="protein sequence ID" value="KAK9903051.1"/>
    <property type="molecule type" value="Genomic_DNA"/>
</dbReference>
<comment type="subcellular location">
    <subcellularLocation>
        <location evidence="1">Nucleus</location>
    </subcellularLocation>
</comment>
<feature type="region of interest" description="Disordered" evidence="3">
    <location>
        <begin position="1"/>
        <end position="24"/>
    </location>
</feature>
<dbReference type="GO" id="GO:0003723">
    <property type="term" value="F:RNA binding"/>
    <property type="evidence" value="ECO:0007669"/>
    <property type="project" value="TreeGrafter"/>
</dbReference>
<accession>A0AAW1VL02</accession>
<evidence type="ECO:0000313" key="5">
    <source>
        <dbReference type="EMBL" id="KAK9903051.1"/>
    </source>
</evidence>
<feature type="domain" description="SPRY" evidence="4">
    <location>
        <begin position="80"/>
        <end position="231"/>
    </location>
</feature>
<dbReference type="InterPro" id="IPR043136">
    <property type="entry name" value="B30.2/SPRY_sf"/>
</dbReference>
<dbReference type="SUPFAM" id="SSF52540">
    <property type="entry name" value="P-loop containing nucleoside triphosphate hydrolases"/>
    <property type="match status" value="1"/>
</dbReference>
<dbReference type="AlphaFoldDB" id="A0AAW1VL02"/>
<dbReference type="Pfam" id="PF00622">
    <property type="entry name" value="SPRY"/>
    <property type="match status" value="1"/>
</dbReference>
<dbReference type="PANTHER" id="PTHR12381">
    <property type="entry name" value="HETEROGENEOUS NUCLEAR RIBONUCLEOPROTEIN U FAMILY MEMBER"/>
    <property type="match status" value="1"/>
</dbReference>
<feature type="compositionally biased region" description="Basic and acidic residues" evidence="3">
    <location>
        <begin position="1"/>
        <end position="16"/>
    </location>
</feature>
<dbReference type="InterPro" id="IPR003877">
    <property type="entry name" value="SPRY_dom"/>
</dbReference>
<dbReference type="GO" id="GO:0000380">
    <property type="term" value="P:alternative mRNA splicing, via spliceosome"/>
    <property type="evidence" value="ECO:0007669"/>
    <property type="project" value="TreeGrafter"/>
</dbReference>
<dbReference type="InterPro" id="IPR027417">
    <property type="entry name" value="P-loop_NTPase"/>
</dbReference>
<dbReference type="SUPFAM" id="SSF49899">
    <property type="entry name" value="Concanavalin A-like lectins/glucanases"/>
    <property type="match status" value="1"/>
</dbReference>
<proteinExistence type="predicted"/>
<keyword evidence="6" id="KW-1185">Reference proteome</keyword>
<dbReference type="Gene3D" id="3.40.50.300">
    <property type="entry name" value="P-loop containing nucleotide triphosphate hydrolases"/>
    <property type="match status" value="1"/>
</dbReference>
<gene>
    <name evidence="5" type="ORF">M0R45_001302</name>
</gene>
<dbReference type="GO" id="GO:0005634">
    <property type="term" value="C:nucleus"/>
    <property type="evidence" value="ECO:0007669"/>
    <property type="project" value="UniProtKB-SubCell"/>
</dbReference>
<evidence type="ECO:0000256" key="2">
    <source>
        <dbReference type="ARBA" id="ARBA00023242"/>
    </source>
</evidence>